<feature type="domain" description="Radical SAM core" evidence="13">
    <location>
        <begin position="8"/>
        <end position="233"/>
    </location>
</feature>
<dbReference type="InterPro" id="IPR000385">
    <property type="entry name" value="MoaA_NifB_PqqE_Fe-S-bd_CS"/>
</dbReference>
<keyword evidence="7 12" id="KW-0411">Iron-sulfur</keyword>
<dbReference type="InterPro" id="IPR010505">
    <property type="entry name" value="MoaA_twitch"/>
</dbReference>
<dbReference type="Proteomes" id="UP000219331">
    <property type="component" value="Unassembled WGS sequence"/>
</dbReference>
<dbReference type="GO" id="GO:0046872">
    <property type="term" value="F:metal ion binding"/>
    <property type="evidence" value="ECO:0007669"/>
    <property type="project" value="UniProtKB-KW"/>
</dbReference>
<dbReference type="NCBIfam" id="NF001199">
    <property type="entry name" value="PRK00164.2-1"/>
    <property type="match status" value="1"/>
</dbReference>
<dbReference type="NCBIfam" id="TIGR02666">
    <property type="entry name" value="moaA"/>
    <property type="match status" value="1"/>
</dbReference>
<dbReference type="CDD" id="cd21117">
    <property type="entry name" value="Twitch_MoaA"/>
    <property type="match status" value="1"/>
</dbReference>
<dbReference type="GO" id="GO:0061799">
    <property type="term" value="F:cyclic pyranopterin monophosphate synthase activity"/>
    <property type="evidence" value="ECO:0007669"/>
    <property type="project" value="TreeGrafter"/>
</dbReference>
<dbReference type="EC" id="4.1.99.22" evidence="1 12"/>
<dbReference type="SMART" id="SM00729">
    <property type="entry name" value="Elp3"/>
    <property type="match status" value="1"/>
</dbReference>
<dbReference type="GO" id="GO:0005525">
    <property type="term" value="F:GTP binding"/>
    <property type="evidence" value="ECO:0007669"/>
    <property type="project" value="UniProtKB-UniRule"/>
</dbReference>
<dbReference type="AlphaFoldDB" id="A0A285S9C4"/>
<feature type="binding site" evidence="12">
    <location>
        <position position="30"/>
    </location>
    <ligand>
        <name>S-adenosyl-L-methionine</name>
        <dbReference type="ChEBI" id="CHEBI:59789"/>
    </ligand>
</feature>
<dbReference type="InterPro" id="IPR006638">
    <property type="entry name" value="Elp3/MiaA/NifB-like_rSAM"/>
</dbReference>
<accession>A0A285S9C4</accession>
<dbReference type="STRING" id="538381.GCA_001696535_00055"/>
<feature type="binding site" evidence="12">
    <location>
        <position position="257"/>
    </location>
    <ligand>
        <name>[4Fe-4S] cluster</name>
        <dbReference type="ChEBI" id="CHEBI:49883"/>
        <label>2</label>
        <note>4Fe-4S-substrate</note>
    </ligand>
</feature>
<evidence type="ECO:0000259" key="13">
    <source>
        <dbReference type="PROSITE" id="PS51918"/>
    </source>
</evidence>
<dbReference type="InterPro" id="IPR040064">
    <property type="entry name" value="MoaA-like"/>
</dbReference>
<dbReference type="InterPro" id="IPR058240">
    <property type="entry name" value="rSAM_sf"/>
</dbReference>
<keyword evidence="6 12" id="KW-0408">Iron</keyword>
<dbReference type="Pfam" id="PF06463">
    <property type="entry name" value="Mob_synth_C"/>
    <property type="match status" value="1"/>
</dbReference>
<comment type="subunit">
    <text evidence="12">Monomer and homodimer.</text>
</comment>
<dbReference type="SUPFAM" id="SSF102114">
    <property type="entry name" value="Radical SAM enzymes"/>
    <property type="match status" value="1"/>
</dbReference>
<keyword evidence="3 12" id="KW-0949">S-adenosyl-L-methionine</keyword>
<dbReference type="UniPathway" id="UPA00344"/>
<dbReference type="PANTHER" id="PTHR22960:SF0">
    <property type="entry name" value="MOLYBDENUM COFACTOR BIOSYNTHESIS PROTEIN 1"/>
    <property type="match status" value="1"/>
</dbReference>
<dbReference type="SFLD" id="SFLDG01383">
    <property type="entry name" value="cyclic_pyranopterin_phosphate"/>
    <property type="match status" value="1"/>
</dbReference>
<feature type="binding site" evidence="12">
    <location>
        <position position="274"/>
    </location>
    <ligand>
        <name>[4Fe-4S] cluster</name>
        <dbReference type="ChEBI" id="CHEBI:49883"/>
        <label>2</label>
        <note>4Fe-4S-substrate</note>
    </ligand>
</feature>
<dbReference type="SFLD" id="SFLDG01386">
    <property type="entry name" value="main_SPASM_domain-containing"/>
    <property type="match status" value="1"/>
</dbReference>
<dbReference type="Gene3D" id="3.20.20.70">
    <property type="entry name" value="Aldolase class I"/>
    <property type="match status" value="1"/>
</dbReference>
<dbReference type="RefSeq" id="WP_067214684.1">
    <property type="nucleotide sequence ID" value="NZ_JAJGNR010000005.1"/>
</dbReference>
<feature type="binding site" evidence="12">
    <location>
        <position position="260"/>
    </location>
    <ligand>
        <name>[4Fe-4S] cluster</name>
        <dbReference type="ChEBI" id="CHEBI:49883"/>
        <label>2</label>
        <note>4Fe-4S-substrate</note>
    </ligand>
</feature>
<evidence type="ECO:0000256" key="3">
    <source>
        <dbReference type="ARBA" id="ARBA00022691"/>
    </source>
</evidence>
<dbReference type="SFLD" id="SFLDG01067">
    <property type="entry name" value="SPASM/twitch_domain_containing"/>
    <property type="match status" value="1"/>
</dbReference>
<evidence type="ECO:0000313" key="14">
    <source>
        <dbReference type="EMBL" id="SOC04192.1"/>
    </source>
</evidence>
<feature type="binding site" evidence="12">
    <location>
        <position position="100"/>
    </location>
    <ligand>
        <name>GTP</name>
        <dbReference type="ChEBI" id="CHEBI:37565"/>
    </ligand>
</feature>
<keyword evidence="4 12" id="KW-0479">Metal-binding</keyword>
<name>A0A285S9C4_9HYPH</name>
<feature type="binding site" evidence="12">
    <location>
        <position position="66"/>
    </location>
    <ligand>
        <name>GTP</name>
        <dbReference type="ChEBI" id="CHEBI:37565"/>
    </ligand>
</feature>
<dbReference type="GO" id="GO:0061798">
    <property type="term" value="F:GTP 3',8'-cyclase activity"/>
    <property type="evidence" value="ECO:0007669"/>
    <property type="project" value="UniProtKB-UniRule"/>
</dbReference>
<dbReference type="PANTHER" id="PTHR22960">
    <property type="entry name" value="MOLYBDOPTERIN COFACTOR SYNTHESIS PROTEIN A"/>
    <property type="match status" value="1"/>
</dbReference>
<dbReference type="GO" id="GO:1904047">
    <property type="term" value="F:S-adenosyl-L-methionine binding"/>
    <property type="evidence" value="ECO:0007669"/>
    <property type="project" value="UniProtKB-UniRule"/>
</dbReference>
<evidence type="ECO:0000256" key="12">
    <source>
        <dbReference type="HAMAP-Rule" id="MF_01225"/>
    </source>
</evidence>
<gene>
    <name evidence="12" type="primary">moaA</name>
    <name evidence="14" type="ORF">SAMN05421512_104339</name>
</gene>
<feature type="binding site" evidence="12">
    <location>
        <position position="160"/>
    </location>
    <ligand>
        <name>GTP</name>
        <dbReference type="ChEBI" id="CHEBI:37565"/>
    </ligand>
</feature>
<evidence type="ECO:0000256" key="4">
    <source>
        <dbReference type="ARBA" id="ARBA00022723"/>
    </source>
</evidence>
<dbReference type="InterPro" id="IPR013785">
    <property type="entry name" value="Aldolase_TIM"/>
</dbReference>
<dbReference type="CDD" id="cd01335">
    <property type="entry name" value="Radical_SAM"/>
    <property type="match status" value="1"/>
</dbReference>
<proteinExistence type="inferred from homology"/>
<dbReference type="InterPro" id="IPR007197">
    <property type="entry name" value="rSAM"/>
</dbReference>
<dbReference type="SFLD" id="SFLDS00029">
    <property type="entry name" value="Radical_SAM"/>
    <property type="match status" value="1"/>
</dbReference>
<keyword evidence="8 12" id="KW-0342">GTP-binding</keyword>
<keyword evidence="2 12" id="KW-0004">4Fe-4S</keyword>
<comment type="catalytic activity">
    <reaction evidence="11 12">
        <text>GTP + AH2 + S-adenosyl-L-methionine = (8S)-3',8-cyclo-7,8-dihydroguanosine 5'-triphosphate + 5'-deoxyadenosine + L-methionine + A + H(+)</text>
        <dbReference type="Rhea" id="RHEA:49576"/>
        <dbReference type="ChEBI" id="CHEBI:13193"/>
        <dbReference type="ChEBI" id="CHEBI:15378"/>
        <dbReference type="ChEBI" id="CHEBI:17319"/>
        <dbReference type="ChEBI" id="CHEBI:17499"/>
        <dbReference type="ChEBI" id="CHEBI:37565"/>
        <dbReference type="ChEBI" id="CHEBI:57844"/>
        <dbReference type="ChEBI" id="CHEBI:59789"/>
        <dbReference type="ChEBI" id="CHEBI:131766"/>
        <dbReference type="EC" id="4.1.99.22"/>
    </reaction>
</comment>
<dbReference type="GO" id="GO:0006777">
    <property type="term" value="P:Mo-molybdopterin cofactor biosynthetic process"/>
    <property type="evidence" value="ECO:0007669"/>
    <property type="project" value="UniProtKB-UniRule"/>
</dbReference>
<dbReference type="PROSITE" id="PS51918">
    <property type="entry name" value="RADICAL_SAM"/>
    <property type="match status" value="1"/>
</dbReference>
<dbReference type="PROSITE" id="PS01305">
    <property type="entry name" value="MOAA_NIFB_PQQE"/>
    <property type="match status" value="1"/>
</dbReference>
<evidence type="ECO:0000313" key="15">
    <source>
        <dbReference type="Proteomes" id="UP000219331"/>
    </source>
</evidence>
<organism evidence="14 15">
    <name type="scientific">Stappia indica</name>
    <dbReference type="NCBI Taxonomy" id="538381"/>
    <lineage>
        <taxon>Bacteria</taxon>
        <taxon>Pseudomonadati</taxon>
        <taxon>Pseudomonadota</taxon>
        <taxon>Alphaproteobacteria</taxon>
        <taxon>Hyphomicrobiales</taxon>
        <taxon>Stappiaceae</taxon>
        <taxon>Stappia</taxon>
    </lineage>
</organism>
<dbReference type="Pfam" id="PF04055">
    <property type="entry name" value="Radical_SAM"/>
    <property type="match status" value="1"/>
</dbReference>
<evidence type="ECO:0000256" key="1">
    <source>
        <dbReference type="ARBA" id="ARBA00012167"/>
    </source>
</evidence>
<feature type="binding site" evidence="12">
    <location>
        <position position="194"/>
    </location>
    <ligand>
        <name>S-adenosyl-L-methionine</name>
        <dbReference type="ChEBI" id="CHEBI:59789"/>
    </ligand>
</feature>
<evidence type="ECO:0000256" key="11">
    <source>
        <dbReference type="ARBA" id="ARBA00048697"/>
    </source>
</evidence>
<keyword evidence="5 12" id="KW-0547">Nucleotide-binding</keyword>
<feature type="binding site" evidence="12">
    <location>
        <begin position="262"/>
        <end position="264"/>
    </location>
    <ligand>
        <name>GTP</name>
        <dbReference type="ChEBI" id="CHEBI:37565"/>
    </ligand>
</feature>
<feature type="binding site" evidence="12">
    <location>
        <position position="17"/>
    </location>
    <ligand>
        <name>GTP</name>
        <dbReference type="ChEBI" id="CHEBI:37565"/>
    </ligand>
</feature>
<protein>
    <recommendedName>
        <fullName evidence="1 12">GTP 3',8-cyclase</fullName>
        <ecNumber evidence="1 12">4.1.99.22</ecNumber>
    </recommendedName>
    <alternativeName>
        <fullName evidence="12">Molybdenum cofactor biosynthesis protein A</fullName>
    </alternativeName>
</protein>
<evidence type="ECO:0000256" key="5">
    <source>
        <dbReference type="ARBA" id="ARBA00022741"/>
    </source>
</evidence>
<reference evidence="14 15" key="1">
    <citation type="submission" date="2017-08" db="EMBL/GenBank/DDBJ databases">
        <authorList>
            <person name="de Groot N.N."/>
        </authorList>
    </citation>
    <scope>NUCLEOTIDE SEQUENCE [LARGE SCALE GENOMIC DNA]</scope>
    <source>
        <strain evidence="14 15">USBA 352</strain>
    </source>
</reference>
<evidence type="ECO:0000256" key="8">
    <source>
        <dbReference type="ARBA" id="ARBA00023134"/>
    </source>
</evidence>
<evidence type="ECO:0000256" key="9">
    <source>
        <dbReference type="ARBA" id="ARBA00023150"/>
    </source>
</evidence>
<feature type="binding site" evidence="12">
    <location>
        <position position="28"/>
    </location>
    <ligand>
        <name>[4Fe-4S] cluster</name>
        <dbReference type="ChEBI" id="CHEBI:49883"/>
        <label>1</label>
        <note>4Fe-4S-S-AdoMet</note>
    </ligand>
</feature>
<dbReference type="HAMAP" id="MF_01225_B">
    <property type="entry name" value="MoaA_B"/>
    <property type="match status" value="1"/>
</dbReference>
<evidence type="ECO:0000256" key="6">
    <source>
        <dbReference type="ARBA" id="ARBA00023004"/>
    </source>
</evidence>
<feature type="binding site" evidence="12">
    <location>
        <position position="24"/>
    </location>
    <ligand>
        <name>[4Fe-4S] cluster</name>
        <dbReference type="ChEBI" id="CHEBI:49883"/>
        <label>1</label>
        <note>4Fe-4S-S-AdoMet</note>
    </ligand>
</feature>
<dbReference type="EMBL" id="OBML01000004">
    <property type="protein sequence ID" value="SOC04192.1"/>
    <property type="molecule type" value="Genomic_DNA"/>
</dbReference>
<dbReference type="OrthoDB" id="9763993at2"/>
<feature type="binding site" evidence="12">
    <location>
        <position position="70"/>
    </location>
    <ligand>
        <name>S-adenosyl-L-methionine</name>
        <dbReference type="ChEBI" id="CHEBI:59789"/>
    </ligand>
</feature>
<dbReference type="InterPro" id="IPR013483">
    <property type="entry name" value="MoaA"/>
</dbReference>
<feature type="binding site" evidence="12">
    <location>
        <position position="124"/>
    </location>
    <ligand>
        <name>S-adenosyl-L-methionine</name>
        <dbReference type="ChEBI" id="CHEBI:59789"/>
    </ligand>
</feature>
<keyword evidence="9 12" id="KW-0501">Molybdenum cofactor biosynthesis</keyword>
<comment type="similarity">
    <text evidence="12">Belongs to the radical SAM superfamily. MoaA family.</text>
</comment>
<feature type="binding site" evidence="12">
    <location>
        <position position="31"/>
    </location>
    <ligand>
        <name>[4Fe-4S] cluster</name>
        <dbReference type="ChEBI" id="CHEBI:49883"/>
        <label>1</label>
        <note>4Fe-4S-S-AdoMet</note>
    </ligand>
</feature>
<comment type="function">
    <text evidence="12">Catalyzes the cyclization of GTP to (8S)-3',8-cyclo-7,8-dihydroguanosine 5'-triphosphate.</text>
</comment>
<comment type="pathway">
    <text evidence="12">Cofactor biosynthesis; molybdopterin biosynthesis.</text>
</comment>
<evidence type="ECO:0000256" key="10">
    <source>
        <dbReference type="ARBA" id="ARBA00023239"/>
    </source>
</evidence>
<comment type="cofactor">
    <cofactor evidence="12">
        <name>[4Fe-4S] cluster</name>
        <dbReference type="ChEBI" id="CHEBI:49883"/>
    </cofactor>
    <text evidence="12">Binds 2 [4Fe-4S] clusters. Binds 1 [4Fe-4S] cluster coordinated with 3 cysteines and an exchangeable S-adenosyl-L-methionine and 1 [4Fe-4S] cluster coordinated with 3 cysteines and the GTP-derived substrate.</text>
</comment>
<keyword evidence="10 12" id="KW-0456">Lyase</keyword>
<dbReference type="InterPro" id="IPR050105">
    <property type="entry name" value="MoCo_biosynth_MoaA/MoaC"/>
</dbReference>
<sequence>MSQQMIDPFGRTVSYLRVSVTDRCDFRCVYCMAEDMTFLPKREVLSLEELDRLCSAFIVKGVRKLRLTGGEPLVRKNIMSLIRSLSRHIDSGDLEELTITTNGSQLARYASELYDCGVRRINVSIDTLDPARFRAITRWGDLAKVMDGIRAATEAGLSVKINMVALKGVNEHEIVQMLEWCHGNGYDLTLIETMPLGEIEEDRTDQYLPLSLVRANLAERLTLEDIPYKTGGPARYVRIAETGGRLGFITPMTHNFCESCNRVRVTCTGMLYMCLGQDDSADLRAALRASESDELLYNAIDEAIGRKPKGHDFIIDRRTRQPAVSRHMSVTGG</sequence>
<keyword evidence="15" id="KW-1185">Reference proteome</keyword>
<dbReference type="GO" id="GO:0051539">
    <property type="term" value="F:4 iron, 4 sulfur cluster binding"/>
    <property type="evidence" value="ECO:0007669"/>
    <property type="project" value="UniProtKB-UniRule"/>
</dbReference>
<evidence type="ECO:0000256" key="2">
    <source>
        <dbReference type="ARBA" id="ARBA00022485"/>
    </source>
</evidence>
<evidence type="ECO:0000256" key="7">
    <source>
        <dbReference type="ARBA" id="ARBA00023014"/>
    </source>
</evidence>